<dbReference type="InterPro" id="IPR012460">
    <property type="entry name" value="DUF1667"/>
</dbReference>
<dbReference type="STRING" id="1464123.SAMN05444126_1177"/>
<dbReference type="Proteomes" id="UP000199318">
    <property type="component" value="Unassembled WGS sequence"/>
</dbReference>
<accession>A0A1H9V1C4</accession>
<dbReference type="OrthoDB" id="9811531at2"/>
<name>A0A1H9V1C4_9BACI</name>
<dbReference type="EMBL" id="FOGV01000017">
    <property type="protein sequence ID" value="SES15063.1"/>
    <property type="molecule type" value="Genomic_DNA"/>
</dbReference>
<dbReference type="Pfam" id="PF07892">
    <property type="entry name" value="DUF1667"/>
    <property type="match status" value="1"/>
</dbReference>
<dbReference type="SUPFAM" id="SSF160148">
    <property type="entry name" value="CPE0013-like"/>
    <property type="match status" value="1"/>
</dbReference>
<comment type="caution">
    <text evidence="1">The sequence shown here is derived from an EMBL/GenBank/DDBJ whole genome shotgun (WGS) entry which is preliminary data.</text>
</comment>
<proteinExistence type="predicted"/>
<reference evidence="2" key="1">
    <citation type="submission" date="2016-10" db="EMBL/GenBank/DDBJ databases">
        <authorList>
            <person name="de Groot N.N."/>
        </authorList>
    </citation>
    <scope>NUCLEOTIDE SEQUENCE [LARGE SCALE GENOMIC DNA]</scope>
    <source>
        <strain evidence="2">10nlg</strain>
    </source>
</reference>
<evidence type="ECO:0000313" key="2">
    <source>
        <dbReference type="Proteomes" id="UP000199318"/>
    </source>
</evidence>
<dbReference type="PANTHER" id="PTHR39450:SF1">
    <property type="entry name" value="DUF1667 DOMAIN-CONTAINING PROTEIN"/>
    <property type="match status" value="1"/>
</dbReference>
<keyword evidence="2" id="KW-1185">Reference proteome</keyword>
<protein>
    <submittedName>
        <fullName evidence="1">CxxC motif-containing protein</fullName>
    </submittedName>
</protein>
<evidence type="ECO:0000313" key="1">
    <source>
        <dbReference type="EMBL" id="SES15063.1"/>
    </source>
</evidence>
<sequence>MKVHEFTCITCPIGCGLEVTEVAKPEGTTYQVEGNTCKRGEKYAIDELTNPLRMVTTTVQIEGAHLRRIPVKTLEPIPKGEIMACMTELNDVVLEAPVDCGEVIVASVCGTEVPVVTTRSIERV</sequence>
<organism evidence="1 2">
    <name type="scientific">Salisediminibacterium halotolerans</name>
    <dbReference type="NCBI Taxonomy" id="517425"/>
    <lineage>
        <taxon>Bacteria</taxon>
        <taxon>Bacillati</taxon>
        <taxon>Bacillota</taxon>
        <taxon>Bacilli</taxon>
        <taxon>Bacillales</taxon>
        <taxon>Bacillaceae</taxon>
        <taxon>Salisediminibacterium</taxon>
    </lineage>
</organism>
<gene>
    <name evidence="1" type="ORF">SAMN05444126_1177</name>
</gene>
<dbReference type="Gene3D" id="3.10.530.10">
    <property type="entry name" value="CPE0013-like"/>
    <property type="match status" value="1"/>
</dbReference>
<dbReference type="RefSeq" id="WP_093073342.1">
    <property type="nucleotide sequence ID" value="NZ_FOGV01000017.1"/>
</dbReference>
<dbReference type="InterPro" id="IPR036593">
    <property type="entry name" value="CPE0013-like_sf"/>
</dbReference>
<dbReference type="AlphaFoldDB" id="A0A1H9V1C4"/>
<dbReference type="PANTHER" id="PTHR39450">
    <property type="entry name" value="MOLYBDOPTERIN OXIDOREDUCTASE, 4FE-4S CLUSTER-BINDING SUBUNIT"/>
    <property type="match status" value="1"/>
</dbReference>